<accession>A0A9W8BNL4</accession>
<keyword evidence="2" id="KW-1185">Reference proteome</keyword>
<sequence>MSECERILRELDATVQEWMLVHGRSTSAASRLLNLHDQATKTQGQLTADSGNLPKQRLRLLLAIQIDEIEAILSGLRQHVHDYARVVRQLESLDQQVNRHALADDSGQGGGVDRVAGITPDYVVAAVRDRKAQYVKEYVRRRGLIEDLVLREKISTAQFATEWVEAKIDYATEEDYLERLRLARLARQWQANCAEDRLMGSSKAA</sequence>
<evidence type="ECO:0000313" key="1">
    <source>
        <dbReference type="EMBL" id="KAJ2007999.1"/>
    </source>
</evidence>
<dbReference type="AlphaFoldDB" id="A0A9W8BNL4"/>
<dbReference type="OrthoDB" id="5572465at2759"/>
<dbReference type="EMBL" id="JANBQF010000013">
    <property type="protein sequence ID" value="KAJ2007999.1"/>
    <property type="molecule type" value="Genomic_DNA"/>
</dbReference>
<evidence type="ECO:0000313" key="2">
    <source>
        <dbReference type="Proteomes" id="UP001150907"/>
    </source>
</evidence>
<proteinExistence type="predicted"/>
<protein>
    <submittedName>
        <fullName evidence="1">Uncharacterized protein</fullName>
    </submittedName>
</protein>
<organism evidence="1 2">
    <name type="scientific">Coemansia thaxteri</name>
    <dbReference type="NCBI Taxonomy" id="2663907"/>
    <lineage>
        <taxon>Eukaryota</taxon>
        <taxon>Fungi</taxon>
        <taxon>Fungi incertae sedis</taxon>
        <taxon>Zoopagomycota</taxon>
        <taxon>Kickxellomycotina</taxon>
        <taxon>Kickxellomycetes</taxon>
        <taxon>Kickxellales</taxon>
        <taxon>Kickxellaceae</taxon>
        <taxon>Coemansia</taxon>
    </lineage>
</organism>
<reference evidence="1" key="1">
    <citation type="submission" date="2022-07" db="EMBL/GenBank/DDBJ databases">
        <title>Phylogenomic reconstructions and comparative analyses of Kickxellomycotina fungi.</title>
        <authorList>
            <person name="Reynolds N.K."/>
            <person name="Stajich J.E."/>
            <person name="Barry K."/>
            <person name="Grigoriev I.V."/>
            <person name="Crous P."/>
            <person name="Smith M.E."/>
        </authorList>
    </citation>
    <scope>NUCLEOTIDE SEQUENCE</scope>
    <source>
        <strain evidence="1">IMI 214461</strain>
    </source>
</reference>
<name>A0A9W8BNL4_9FUNG</name>
<dbReference type="Proteomes" id="UP001150907">
    <property type="component" value="Unassembled WGS sequence"/>
</dbReference>
<gene>
    <name evidence="1" type="ORF">H4R26_000433</name>
</gene>
<comment type="caution">
    <text evidence="1">The sequence shown here is derived from an EMBL/GenBank/DDBJ whole genome shotgun (WGS) entry which is preliminary data.</text>
</comment>